<evidence type="ECO:0000313" key="3">
    <source>
        <dbReference type="Proteomes" id="UP000250241"/>
    </source>
</evidence>
<dbReference type="KEGG" id="raj:RA11412_2114"/>
<keyword evidence="3" id="KW-1185">Reference proteome</keyword>
<dbReference type="EMBL" id="AP017895">
    <property type="protein sequence ID" value="BAV88413.1"/>
    <property type="molecule type" value="Genomic_DNA"/>
</dbReference>
<evidence type="ECO:0000256" key="1">
    <source>
        <dbReference type="SAM" id="MobiDB-lite"/>
    </source>
</evidence>
<name>A0A2Z5R187_9MICC</name>
<protein>
    <submittedName>
        <fullName evidence="2">Uncharacterized protein</fullName>
    </submittedName>
</protein>
<evidence type="ECO:0000313" key="2">
    <source>
        <dbReference type="EMBL" id="BAV88413.1"/>
    </source>
</evidence>
<sequence>MKLPPPDDEEEEELSDGDGLLEEDEELLLDDGLRVGEELLELRECHMIVQCPPSYVPTAIWRDSPYRLYEDSDLYSPSFTMKGP</sequence>
<proteinExistence type="predicted"/>
<dbReference type="Proteomes" id="UP000250241">
    <property type="component" value="Chromosome"/>
</dbReference>
<feature type="region of interest" description="Disordered" evidence="1">
    <location>
        <begin position="1"/>
        <end position="21"/>
    </location>
</feature>
<gene>
    <name evidence="2" type="ORF">RA11412_2114</name>
</gene>
<dbReference type="AlphaFoldDB" id="A0A2Z5R187"/>
<reference evidence="2 3" key="1">
    <citation type="submission" date="2016-10" db="EMBL/GenBank/DDBJ databases">
        <title>Genome sequence of Rothia aeria strain JCM11412.</title>
        <authorList>
            <person name="Nambu T."/>
        </authorList>
    </citation>
    <scope>NUCLEOTIDE SEQUENCE [LARGE SCALE GENOMIC DNA]</scope>
    <source>
        <strain evidence="2 3">JCM 11412</strain>
    </source>
</reference>
<organism evidence="2 3">
    <name type="scientific">Rothia aeria</name>
    <dbReference type="NCBI Taxonomy" id="172042"/>
    <lineage>
        <taxon>Bacteria</taxon>
        <taxon>Bacillati</taxon>
        <taxon>Actinomycetota</taxon>
        <taxon>Actinomycetes</taxon>
        <taxon>Micrococcales</taxon>
        <taxon>Micrococcaceae</taxon>
        <taxon>Rothia</taxon>
    </lineage>
</organism>
<accession>A0A2Z5R187</accession>